<accession>A0AAE7RVU0</accession>
<dbReference type="KEGG" id="vg:75691639"/>
<keyword evidence="2" id="KW-1185">Reference proteome</keyword>
<organism evidence="1 2">
    <name type="scientific">uncultured phage cr17_1</name>
    <dbReference type="NCBI Taxonomy" id="2986404"/>
    <lineage>
        <taxon>Viruses</taxon>
        <taxon>Duplodnaviria</taxon>
        <taxon>Heunggongvirae</taxon>
        <taxon>Uroviricota</taxon>
        <taxon>Caudoviricetes</taxon>
        <taxon>Crassvirales</taxon>
        <taxon>Intestiviridae</taxon>
        <taxon>Crudevirinae</taxon>
        <taxon>Endlipuvirus</taxon>
        <taxon>Endlipuvirus intestinihominis</taxon>
    </lineage>
</organism>
<sequence>MRYGLKVINNMVCETFNGKIINENTFDVINNNESCFIHKSNDKNKADIIIKLIKVFEDLSKGECIVLKYIIESKIKLYEEYNKLSYSFDANSDFYIDIKQSTGYGYINAKDSLNSLYKKNIIIKQFIPDSDNLFKNRYSLNSQYCPENIITNKCKAIVINL</sequence>
<dbReference type="GeneID" id="75691639"/>
<dbReference type="Proteomes" id="UP000827442">
    <property type="component" value="Segment"/>
</dbReference>
<evidence type="ECO:0000313" key="2">
    <source>
        <dbReference type="Proteomes" id="UP000827442"/>
    </source>
</evidence>
<name>A0AAE7RVU0_9CAUD</name>
<gene>
    <name evidence="1" type="primary">gp_25614</name>
</gene>
<reference evidence="1 2" key="1">
    <citation type="submission" date="2021-04" db="EMBL/GenBank/DDBJ databases">
        <authorList>
            <person name="Shkoporov A.N."/>
            <person name="Stockdale S.R."/>
            <person name="Guerin E."/>
            <person name="Ross R.P."/>
            <person name="Hill C."/>
        </authorList>
    </citation>
    <scope>NUCLEOTIDE SEQUENCE [LARGE SCALE GENOMIC DNA]</scope>
    <source>
        <strain evidence="2">cr17_1</strain>
    </source>
</reference>
<proteinExistence type="predicted"/>
<protein>
    <submittedName>
        <fullName evidence="1">Uncharacterized protein</fullName>
    </submittedName>
</protein>
<evidence type="ECO:0000313" key="1">
    <source>
        <dbReference type="EMBL" id="QWM90351.1"/>
    </source>
</evidence>
<dbReference type="RefSeq" id="YP_010359923.1">
    <property type="nucleotide sequence ID" value="NC_062778.1"/>
</dbReference>
<dbReference type="EMBL" id="MZ130488">
    <property type="protein sequence ID" value="QWM90351.1"/>
    <property type="molecule type" value="Genomic_DNA"/>
</dbReference>